<evidence type="ECO:0000313" key="5">
    <source>
        <dbReference type="EMBL" id="CAI5731566.1"/>
    </source>
</evidence>
<keyword evidence="4" id="KW-0067">ATP-binding</keyword>
<dbReference type="SUPFAM" id="SSF52540">
    <property type="entry name" value="P-loop containing nucleoside triphosphate hydrolases"/>
    <property type="match status" value="1"/>
</dbReference>
<comment type="caution">
    <text evidence="5">The sequence shown here is derived from an EMBL/GenBank/DDBJ whole genome shotgun (WGS) entry which is preliminary data.</text>
</comment>
<dbReference type="GO" id="GO:0006730">
    <property type="term" value="P:one-carbon metabolic process"/>
    <property type="evidence" value="ECO:0007669"/>
    <property type="project" value="UniProtKB-KW"/>
</dbReference>
<keyword evidence="6" id="KW-1185">Reference proteome</keyword>
<dbReference type="Pfam" id="PF01268">
    <property type="entry name" value="FTHFS"/>
    <property type="match status" value="1"/>
</dbReference>
<dbReference type="GO" id="GO:0004329">
    <property type="term" value="F:formate-tetrahydrofolate ligase activity"/>
    <property type="evidence" value="ECO:0007669"/>
    <property type="project" value="InterPro"/>
</dbReference>
<evidence type="ECO:0000313" key="6">
    <source>
        <dbReference type="Proteomes" id="UP001162029"/>
    </source>
</evidence>
<keyword evidence="2" id="KW-0436">Ligase</keyword>
<dbReference type="EMBL" id="CANTFM010000907">
    <property type="protein sequence ID" value="CAI5731566.1"/>
    <property type="molecule type" value="Genomic_DNA"/>
</dbReference>
<dbReference type="GO" id="GO:0005524">
    <property type="term" value="F:ATP binding"/>
    <property type="evidence" value="ECO:0007669"/>
    <property type="project" value="UniProtKB-KW"/>
</dbReference>
<accession>A0AAV0U3K5</accession>
<evidence type="ECO:0000256" key="4">
    <source>
        <dbReference type="ARBA" id="ARBA00022840"/>
    </source>
</evidence>
<evidence type="ECO:0000256" key="1">
    <source>
        <dbReference type="ARBA" id="ARBA00022563"/>
    </source>
</evidence>
<organism evidence="5 6">
    <name type="scientific">Peronospora destructor</name>
    <dbReference type="NCBI Taxonomy" id="86335"/>
    <lineage>
        <taxon>Eukaryota</taxon>
        <taxon>Sar</taxon>
        <taxon>Stramenopiles</taxon>
        <taxon>Oomycota</taxon>
        <taxon>Peronosporomycetes</taxon>
        <taxon>Peronosporales</taxon>
        <taxon>Peronosporaceae</taxon>
        <taxon>Peronospora</taxon>
    </lineage>
</organism>
<proteinExistence type="predicted"/>
<keyword evidence="1" id="KW-0554">One-carbon metabolism</keyword>
<keyword evidence="3" id="KW-0547">Nucleotide-binding</keyword>
<evidence type="ECO:0000256" key="3">
    <source>
        <dbReference type="ARBA" id="ARBA00022741"/>
    </source>
</evidence>
<reference evidence="5" key="1">
    <citation type="submission" date="2022-12" db="EMBL/GenBank/DDBJ databases">
        <authorList>
            <person name="Webb A."/>
        </authorList>
    </citation>
    <scope>NUCLEOTIDE SEQUENCE</scope>
    <source>
        <strain evidence="5">Pd1</strain>
    </source>
</reference>
<gene>
    <name evidence="5" type="ORF">PDE001_LOCUS4848</name>
</gene>
<protein>
    <submittedName>
        <fullName evidence="5">Uncharacterized protein</fullName>
    </submittedName>
</protein>
<dbReference type="AlphaFoldDB" id="A0AAV0U3K5"/>
<evidence type="ECO:0000256" key="2">
    <source>
        <dbReference type="ARBA" id="ARBA00022598"/>
    </source>
</evidence>
<dbReference type="Proteomes" id="UP001162029">
    <property type="component" value="Unassembled WGS sequence"/>
</dbReference>
<dbReference type="InterPro" id="IPR000559">
    <property type="entry name" value="Formate_THF_ligase"/>
</dbReference>
<dbReference type="Gene3D" id="3.40.50.300">
    <property type="entry name" value="P-loop containing nucleotide triphosphate hydrolases"/>
    <property type="match status" value="1"/>
</dbReference>
<sequence>MHGGEPNVVAGKRLDPVYVDENLGMLERGCVNMQHHIRIALMFSATVVGVVNVFVTDRLVRGGKGAKNLGRAVNTYCKKMRTQGSQFKFLYSLKFTIAEKFKVIYKDTYGANGVEFSEEAKIELGQRRRSLGALDDLSPHSRPLDIETGKVIGLFLKNESTQDREQRTMGGMSWPYVKFMSSRQPFYSLI</sequence>
<name>A0AAV0U3K5_9STRA</name>
<dbReference type="InterPro" id="IPR027417">
    <property type="entry name" value="P-loop_NTPase"/>
</dbReference>